<evidence type="ECO:0000313" key="3">
    <source>
        <dbReference type="Proteomes" id="UP000765509"/>
    </source>
</evidence>
<feature type="region of interest" description="Disordered" evidence="1">
    <location>
        <begin position="148"/>
        <end position="195"/>
    </location>
</feature>
<feature type="compositionally biased region" description="Polar residues" evidence="1">
    <location>
        <begin position="163"/>
        <end position="173"/>
    </location>
</feature>
<sequence>MSPVYLNILGVPRSQPEDRPGMFGTRRSGSGHHGEWQSTQGHHSLTEIHLLTKHEPQTRGLEGYGSSSLAPPTPERLIPMEVEKKRFKIATHCKELGEGFQKVFLEEILSKYLMVITKGWNPKRKFKLLEKGEARIRENQAIIQDSGEQLNQKEHNLIPLGSQGVNQPDSPVASNHSSTSISISKSQHSSQSQGV</sequence>
<evidence type="ECO:0000256" key="1">
    <source>
        <dbReference type="SAM" id="MobiDB-lite"/>
    </source>
</evidence>
<dbReference type="AlphaFoldDB" id="A0A9Q3DDF8"/>
<accession>A0A9Q3DDF8</accession>
<feature type="region of interest" description="Disordered" evidence="1">
    <location>
        <begin position="9"/>
        <end position="40"/>
    </location>
</feature>
<organism evidence="2 3">
    <name type="scientific">Austropuccinia psidii MF-1</name>
    <dbReference type="NCBI Taxonomy" id="1389203"/>
    <lineage>
        <taxon>Eukaryota</taxon>
        <taxon>Fungi</taxon>
        <taxon>Dikarya</taxon>
        <taxon>Basidiomycota</taxon>
        <taxon>Pucciniomycotina</taxon>
        <taxon>Pucciniomycetes</taxon>
        <taxon>Pucciniales</taxon>
        <taxon>Sphaerophragmiaceae</taxon>
        <taxon>Austropuccinia</taxon>
    </lineage>
</organism>
<keyword evidence="3" id="KW-1185">Reference proteome</keyword>
<dbReference type="Proteomes" id="UP000765509">
    <property type="component" value="Unassembled WGS sequence"/>
</dbReference>
<reference evidence="2" key="1">
    <citation type="submission" date="2021-03" db="EMBL/GenBank/DDBJ databases">
        <title>Draft genome sequence of rust myrtle Austropuccinia psidii MF-1, a brazilian biotype.</title>
        <authorList>
            <person name="Quecine M.C."/>
            <person name="Pachon D.M.R."/>
            <person name="Bonatelli M.L."/>
            <person name="Correr F.H."/>
            <person name="Franceschini L.M."/>
            <person name="Leite T.F."/>
            <person name="Margarido G.R.A."/>
            <person name="Almeida C.A."/>
            <person name="Ferrarezi J.A."/>
            <person name="Labate C.A."/>
        </authorList>
    </citation>
    <scope>NUCLEOTIDE SEQUENCE</scope>
    <source>
        <strain evidence="2">MF-1</strain>
    </source>
</reference>
<evidence type="ECO:0000313" key="2">
    <source>
        <dbReference type="EMBL" id="MBW0499743.1"/>
    </source>
</evidence>
<dbReference type="EMBL" id="AVOT02015427">
    <property type="protein sequence ID" value="MBW0499743.1"/>
    <property type="molecule type" value="Genomic_DNA"/>
</dbReference>
<feature type="compositionally biased region" description="Low complexity" evidence="1">
    <location>
        <begin position="174"/>
        <end position="195"/>
    </location>
</feature>
<gene>
    <name evidence="2" type="ORF">O181_039458</name>
</gene>
<name>A0A9Q3DDF8_9BASI</name>
<comment type="caution">
    <text evidence="2">The sequence shown here is derived from an EMBL/GenBank/DDBJ whole genome shotgun (WGS) entry which is preliminary data.</text>
</comment>
<protein>
    <submittedName>
        <fullName evidence="2">Uncharacterized protein</fullName>
    </submittedName>
</protein>
<proteinExistence type="predicted"/>